<dbReference type="Proteomes" id="UP000625976">
    <property type="component" value="Unassembled WGS sequence"/>
</dbReference>
<reference evidence="1" key="1">
    <citation type="journal article" date="2014" name="Int. J. Syst. Evol. Microbiol.">
        <title>Complete genome sequence of Corynebacterium casei LMG S-19264T (=DSM 44701T), isolated from a smear-ripened cheese.</title>
        <authorList>
            <consortium name="US DOE Joint Genome Institute (JGI-PGF)"/>
            <person name="Walter F."/>
            <person name="Albersmeier A."/>
            <person name="Kalinowski J."/>
            <person name="Ruckert C."/>
        </authorList>
    </citation>
    <scope>NUCLEOTIDE SEQUENCE</scope>
    <source>
        <strain evidence="1">CGMCC 1.12751</strain>
    </source>
</reference>
<dbReference type="AlphaFoldDB" id="A0A917GWR2"/>
<accession>A0A917GWR2</accession>
<evidence type="ECO:0000313" key="1">
    <source>
        <dbReference type="EMBL" id="GGG59143.1"/>
    </source>
</evidence>
<protein>
    <recommendedName>
        <fullName evidence="3">Oxidoreductase</fullName>
    </recommendedName>
</protein>
<dbReference type="PROSITE" id="PS51257">
    <property type="entry name" value="PROKAR_LIPOPROTEIN"/>
    <property type="match status" value="1"/>
</dbReference>
<organism evidence="1 2">
    <name type="scientific">Bizionia arctica</name>
    <dbReference type="NCBI Taxonomy" id="1495645"/>
    <lineage>
        <taxon>Bacteria</taxon>
        <taxon>Pseudomonadati</taxon>
        <taxon>Bacteroidota</taxon>
        <taxon>Flavobacteriia</taxon>
        <taxon>Flavobacteriales</taxon>
        <taxon>Flavobacteriaceae</taxon>
        <taxon>Bizionia</taxon>
    </lineage>
</organism>
<dbReference type="EMBL" id="BMFQ01000004">
    <property type="protein sequence ID" value="GGG59143.1"/>
    <property type="molecule type" value="Genomic_DNA"/>
</dbReference>
<dbReference type="InterPro" id="IPR015943">
    <property type="entry name" value="WD40/YVTN_repeat-like_dom_sf"/>
</dbReference>
<dbReference type="PANTHER" id="PTHR47199">
    <property type="entry name" value="PHOTOSYSTEM II STABILITY/ASSEMBLY FACTOR HCF136, CHLOROPLASTIC"/>
    <property type="match status" value="1"/>
</dbReference>
<evidence type="ECO:0008006" key="3">
    <source>
        <dbReference type="Google" id="ProtNLM"/>
    </source>
</evidence>
<dbReference type="RefSeq" id="WP_188466782.1">
    <property type="nucleotide sequence ID" value="NZ_BMFQ01000004.1"/>
</dbReference>
<gene>
    <name evidence="1" type="ORF">GCM10010976_32380</name>
</gene>
<dbReference type="CDD" id="cd15482">
    <property type="entry name" value="Sialidase_non-viral"/>
    <property type="match status" value="1"/>
</dbReference>
<reference evidence="1" key="2">
    <citation type="submission" date="2020-09" db="EMBL/GenBank/DDBJ databases">
        <authorList>
            <person name="Sun Q."/>
            <person name="Zhou Y."/>
        </authorList>
    </citation>
    <scope>NUCLEOTIDE SEQUENCE</scope>
    <source>
        <strain evidence="1">CGMCC 1.12751</strain>
    </source>
</reference>
<name>A0A917GWR2_9FLAO</name>
<keyword evidence="2" id="KW-1185">Reference proteome</keyword>
<evidence type="ECO:0000313" key="2">
    <source>
        <dbReference type="Proteomes" id="UP000625976"/>
    </source>
</evidence>
<dbReference type="SUPFAM" id="SSF110296">
    <property type="entry name" value="Oligoxyloglucan reducing end-specific cellobiohydrolase"/>
    <property type="match status" value="1"/>
</dbReference>
<comment type="caution">
    <text evidence="1">The sequence shown here is derived from an EMBL/GenBank/DDBJ whole genome shotgun (WGS) entry which is preliminary data.</text>
</comment>
<dbReference type="Gene3D" id="2.130.10.10">
    <property type="entry name" value="YVTN repeat-like/Quinoprotein amine dehydrogenase"/>
    <property type="match status" value="1"/>
</dbReference>
<proteinExistence type="predicted"/>
<dbReference type="PANTHER" id="PTHR47199:SF2">
    <property type="entry name" value="PHOTOSYSTEM II STABILITY_ASSEMBLY FACTOR HCF136, CHLOROPLASTIC"/>
    <property type="match status" value="1"/>
</dbReference>
<sequence>MKQAFFVFIGLLFFVSCKQDEKPIFVPRTISEVQISDFLEDSLLSIRAIDILDDKSLVFASNNGAYGLYSPIKRNWQISKQESTIDSVQLEFRSIAHTTTDFFMLSVGDPALLFKTGDQGNMNLVYLEEHPKVFYDAMAFWNDQEGIAIGDTTDSCLSIIVTRDGGKTWNKIPCSNLPKGIEGEGAFAASNTNISIVGDNTWIATTAGRIYSSKDKGVSWDVVQTPIIHEKETEGIYSLDFYDELNGYAIGGDYTNPDNNKANKISTIDGGKTWSLIAEGQNPGYRSCVQYIPNREGKELVTVGFKGIDYSNDGGNTWKNLSKEGFYTIRFLNDSVAYAAGQGRISKLNFR</sequence>